<dbReference type="PANTHER" id="PTHR48069:SF3">
    <property type="entry name" value="DIHYDROFOLATE REDUCTASE"/>
    <property type="match status" value="1"/>
</dbReference>
<dbReference type="EC" id="1.5.1.3" evidence="3 7"/>
<evidence type="ECO:0000259" key="9">
    <source>
        <dbReference type="PROSITE" id="PS51330"/>
    </source>
</evidence>
<comment type="similarity">
    <text evidence="2 7 8">Belongs to the dihydrofolate reductase family.</text>
</comment>
<dbReference type="InterPro" id="IPR001796">
    <property type="entry name" value="DHFR_dom"/>
</dbReference>
<dbReference type="PIRSF" id="PIRSF000194">
    <property type="entry name" value="DHFR"/>
    <property type="match status" value="1"/>
</dbReference>
<comment type="pathway">
    <text evidence="1 7">Cofactor biosynthesis; tetrahydrofolate biosynthesis; 5,6,7,8-tetrahydrofolate from 7,8-dihydrofolate: step 1/1.</text>
</comment>
<dbReference type="Gene3D" id="3.40.430.10">
    <property type="entry name" value="Dihydrofolate Reductase, subunit A"/>
    <property type="match status" value="1"/>
</dbReference>
<gene>
    <name evidence="10" type="primary">dhfrIII</name>
    <name evidence="10" type="ORF">Dcae01_00038</name>
</gene>
<organism evidence="10 11">
    <name type="scientific">Deinococcus caeni</name>
    <dbReference type="NCBI Taxonomy" id="569127"/>
    <lineage>
        <taxon>Bacteria</taxon>
        <taxon>Thermotogati</taxon>
        <taxon>Deinococcota</taxon>
        <taxon>Deinococci</taxon>
        <taxon>Deinococcales</taxon>
        <taxon>Deinococcaceae</taxon>
        <taxon>Deinococcus</taxon>
    </lineage>
</organism>
<protein>
    <recommendedName>
        <fullName evidence="3 7">Dihydrofolate reductase</fullName>
        <ecNumber evidence="3 7">1.5.1.3</ecNumber>
    </recommendedName>
</protein>
<evidence type="ECO:0000256" key="7">
    <source>
        <dbReference type="PIRNR" id="PIRNR000194"/>
    </source>
</evidence>
<comment type="catalytic activity">
    <reaction evidence="7">
        <text>(6S)-5,6,7,8-tetrahydrofolate + NADP(+) = 7,8-dihydrofolate + NADPH + H(+)</text>
        <dbReference type="Rhea" id="RHEA:15009"/>
        <dbReference type="ChEBI" id="CHEBI:15378"/>
        <dbReference type="ChEBI" id="CHEBI:57451"/>
        <dbReference type="ChEBI" id="CHEBI:57453"/>
        <dbReference type="ChEBI" id="CHEBI:57783"/>
        <dbReference type="ChEBI" id="CHEBI:58349"/>
        <dbReference type="EC" id="1.5.1.3"/>
    </reaction>
</comment>
<dbReference type="SUPFAM" id="SSF53597">
    <property type="entry name" value="Dihydrofolate reductase-like"/>
    <property type="match status" value="1"/>
</dbReference>
<dbReference type="PRINTS" id="PR00070">
    <property type="entry name" value="DHFR"/>
</dbReference>
<sequence>MSRPPDLTGPELAGSELAGRELVGIVAVTENGVIGRDGGMPWHLPADLAHFRSHSRGKPNVMGRKVWDSLGGRPLPGRENIVLTRNRAFSAPGAQVAHSPQEALALSGDVPEVAIIGGAEVYALFLPLITRFELTLIHARLDGDTFMPDLGSGWVVTQETQRAADDANPFDLTFRTLIRK</sequence>
<evidence type="ECO:0000256" key="5">
    <source>
        <dbReference type="ARBA" id="ARBA00022857"/>
    </source>
</evidence>
<dbReference type="InterPro" id="IPR017925">
    <property type="entry name" value="DHFR_CS"/>
</dbReference>
<evidence type="ECO:0000313" key="10">
    <source>
        <dbReference type="EMBL" id="GAA5438552.1"/>
    </source>
</evidence>
<evidence type="ECO:0000256" key="3">
    <source>
        <dbReference type="ARBA" id="ARBA00012856"/>
    </source>
</evidence>
<dbReference type="EMBL" id="BAABQU010000001">
    <property type="protein sequence ID" value="GAA5438552.1"/>
    <property type="molecule type" value="Genomic_DNA"/>
</dbReference>
<name>A0ABP9UC22_9DEIO</name>
<reference evidence="10 11" key="1">
    <citation type="submission" date="2024-02" db="EMBL/GenBank/DDBJ databases">
        <title>Deinococcus caeni NBRC 101312.</title>
        <authorList>
            <person name="Ichikawa N."/>
            <person name="Katano-Makiyama Y."/>
            <person name="Hidaka K."/>
        </authorList>
    </citation>
    <scope>NUCLEOTIDE SEQUENCE [LARGE SCALE GENOMIC DNA]</scope>
    <source>
        <strain evidence="10 11">NBRC 101312</strain>
    </source>
</reference>
<evidence type="ECO:0000256" key="2">
    <source>
        <dbReference type="ARBA" id="ARBA00009539"/>
    </source>
</evidence>
<dbReference type="PANTHER" id="PTHR48069">
    <property type="entry name" value="DIHYDROFOLATE REDUCTASE"/>
    <property type="match status" value="1"/>
</dbReference>
<comment type="function">
    <text evidence="7">Key enzyme in folate metabolism. Catalyzes an essential reaction for de novo glycine and purine synthesis, and for DNA precursor synthesis.</text>
</comment>
<dbReference type="CDD" id="cd00209">
    <property type="entry name" value="DHFR"/>
    <property type="match status" value="1"/>
</dbReference>
<keyword evidence="11" id="KW-1185">Reference proteome</keyword>
<comment type="caution">
    <text evidence="10">The sequence shown here is derived from an EMBL/GenBank/DDBJ whole genome shotgun (WGS) entry which is preliminary data.</text>
</comment>
<dbReference type="PROSITE" id="PS51330">
    <property type="entry name" value="DHFR_2"/>
    <property type="match status" value="1"/>
</dbReference>
<accession>A0ABP9UC22</accession>
<evidence type="ECO:0000256" key="4">
    <source>
        <dbReference type="ARBA" id="ARBA00022563"/>
    </source>
</evidence>
<evidence type="ECO:0000256" key="1">
    <source>
        <dbReference type="ARBA" id="ARBA00004903"/>
    </source>
</evidence>
<dbReference type="Pfam" id="PF00186">
    <property type="entry name" value="DHFR_1"/>
    <property type="match status" value="1"/>
</dbReference>
<feature type="domain" description="DHFR" evidence="9">
    <location>
        <begin position="21"/>
        <end position="179"/>
    </location>
</feature>
<evidence type="ECO:0000256" key="8">
    <source>
        <dbReference type="RuleBase" id="RU004474"/>
    </source>
</evidence>
<proteinExistence type="inferred from homology"/>
<dbReference type="InterPro" id="IPR024072">
    <property type="entry name" value="DHFR-like_dom_sf"/>
</dbReference>
<dbReference type="Proteomes" id="UP001423409">
    <property type="component" value="Unassembled WGS sequence"/>
</dbReference>
<keyword evidence="5 7" id="KW-0521">NADP</keyword>
<evidence type="ECO:0000313" key="11">
    <source>
        <dbReference type="Proteomes" id="UP001423409"/>
    </source>
</evidence>
<keyword evidence="6 7" id="KW-0560">Oxidoreductase</keyword>
<dbReference type="RefSeq" id="WP_345440205.1">
    <property type="nucleotide sequence ID" value="NZ_BAABQU010000001.1"/>
</dbReference>
<evidence type="ECO:0000256" key="6">
    <source>
        <dbReference type="ARBA" id="ARBA00023002"/>
    </source>
</evidence>
<dbReference type="PROSITE" id="PS00075">
    <property type="entry name" value="DHFR_1"/>
    <property type="match status" value="1"/>
</dbReference>
<dbReference type="InterPro" id="IPR012259">
    <property type="entry name" value="DHFR"/>
</dbReference>
<keyword evidence="4 7" id="KW-0554">One-carbon metabolism</keyword>